<feature type="non-terminal residue" evidence="2">
    <location>
        <position position="1"/>
    </location>
</feature>
<dbReference type="AlphaFoldDB" id="A0A382DNJ6"/>
<evidence type="ECO:0000259" key="1">
    <source>
        <dbReference type="PROSITE" id="PS51272"/>
    </source>
</evidence>
<organism evidence="2">
    <name type="scientific">marine metagenome</name>
    <dbReference type="NCBI Taxonomy" id="408172"/>
    <lineage>
        <taxon>unclassified sequences</taxon>
        <taxon>metagenomes</taxon>
        <taxon>ecological metagenomes</taxon>
    </lineage>
</organism>
<name>A0A382DNJ6_9ZZZZ</name>
<feature type="domain" description="SLH" evidence="1">
    <location>
        <begin position="94"/>
        <end position="157"/>
    </location>
</feature>
<proteinExistence type="predicted"/>
<dbReference type="InterPro" id="IPR001119">
    <property type="entry name" value="SLH_dom"/>
</dbReference>
<reference evidence="2" key="1">
    <citation type="submission" date="2018-05" db="EMBL/GenBank/DDBJ databases">
        <authorList>
            <person name="Lanie J.A."/>
            <person name="Ng W.-L."/>
            <person name="Kazmierczak K.M."/>
            <person name="Andrzejewski T.M."/>
            <person name="Davidsen T.M."/>
            <person name="Wayne K.J."/>
            <person name="Tettelin H."/>
            <person name="Glass J.I."/>
            <person name="Rusch D."/>
            <person name="Podicherti R."/>
            <person name="Tsui H.-C.T."/>
            <person name="Winkler M.E."/>
        </authorList>
    </citation>
    <scope>NUCLEOTIDE SEQUENCE</scope>
</reference>
<accession>A0A382DNJ6</accession>
<feature type="domain" description="SLH" evidence="1">
    <location>
        <begin position="239"/>
        <end position="303"/>
    </location>
</feature>
<feature type="domain" description="SLH" evidence="1">
    <location>
        <begin position="159"/>
        <end position="222"/>
    </location>
</feature>
<evidence type="ECO:0000313" key="2">
    <source>
        <dbReference type="EMBL" id="SVB39321.1"/>
    </source>
</evidence>
<dbReference type="PROSITE" id="PS51272">
    <property type="entry name" value="SLH"/>
    <property type="match status" value="3"/>
</dbReference>
<sequence>MLYTNLSRLEGLGWSPAVRFVRWGLPVFGGFRAIYQLHGGEMLTNLRKRTALLLSLAVVCATVALVPQTASAAAWAPSVTADLPGSLTGYRACPNTSAADAGFTDVSDASVNCIKMFGITNGKTATTYDPSASVTREEMALFLSRMYTPAGLAAGTGTFTAFTDITGLAAATQTAINSIAASGITVGTSTGTYSPADNVSREDMAVFLNRMFDLLKDNDTDNNGTATALSTIGTIANGGYNFTDIAGISHEGLRAVVRLYDVGVITGAGIGATYRPADDITRLEMATMMTGVLNHTQARPAGVSIQTPLTGATGTSLNAAAGSMATQISVRNADFTAQANTSVEVIKHTQSTAAAAVAAPAFHAVLGTCTVANVVASGTECYIDGADYVTNSLGNKAGPAQTQSVSNTL</sequence>
<feature type="non-terminal residue" evidence="2">
    <location>
        <position position="409"/>
    </location>
</feature>
<protein>
    <recommendedName>
        <fullName evidence="1">SLH domain-containing protein</fullName>
    </recommendedName>
</protein>
<gene>
    <name evidence="2" type="ORF">METZ01_LOCUS192175</name>
</gene>
<dbReference type="EMBL" id="UINC01040022">
    <property type="protein sequence ID" value="SVB39321.1"/>
    <property type="molecule type" value="Genomic_DNA"/>
</dbReference>
<dbReference type="Pfam" id="PF00395">
    <property type="entry name" value="SLH"/>
    <property type="match status" value="3"/>
</dbReference>